<evidence type="ECO:0000256" key="4">
    <source>
        <dbReference type="ARBA" id="ARBA00023015"/>
    </source>
</evidence>
<gene>
    <name evidence="11" type="primary">srb4</name>
    <name evidence="8" type="synonym">MED17</name>
    <name evidence="10" type="ORF">SJAG_00904</name>
</gene>
<keyword evidence="12" id="KW-1185">Reference proteome</keyword>
<dbReference type="Gene3D" id="6.10.250.2620">
    <property type="match status" value="1"/>
</dbReference>
<evidence type="ECO:0000256" key="2">
    <source>
        <dbReference type="ARBA" id="ARBA00005635"/>
    </source>
</evidence>
<dbReference type="PANTHER" id="PTHR13114">
    <property type="entry name" value="MEDIATOR OF RNA POLYMERASE II TRANSCRIPTION SUBUNIT 17"/>
    <property type="match status" value="1"/>
</dbReference>
<reference evidence="10 12" key="1">
    <citation type="journal article" date="2011" name="Science">
        <title>Comparative functional genomics of the fission yeasts.</title>
        <authorList>
            <person name="Rhind N."/>
            <person name="Chen Z."/>
            <person name="Yassour M."/>
            <person name="Thompson D.A."/>
            <person name="Haas B.J."/>
            <person name="Habib N."/>
            <person name="Wapinski I."/>
            <person name="Roy S."/>
            <person name="Lin M.F."/>
            <person name="Heiman D.I."/>
            <person name="Young S.K."/>
            <person name="Furuya K."/>
            <person name="Guo Y."/>
            <person name="Pidoux A."/>
            <person name="Chen H.M."/>
            <person name="Robbertse B."/>
            <person name="Goldberg J.M."/>
            <person name="Aoki K."/>
            <person name="Bayne E.H."/>
            <person name="Berlin A.M."/>
            <person name="Desjardins C.A."/>
            <person name="Dobbs E."/>
            <person name="Dukaj L."/>
            <person name="Fan L."/>
            <person name="FitzGerald M.G."/>
            <person name="French C."/>
            <person name="Gujja S."/>
            <person name="Hansen K."/>
            <person name="Keifenheim D."/>
            <person name="Levin J.Z."/>
            <person name="Mosher R.A."/>
            <person name="Mueller C.A."/>
            <person name="Pfiffner J."/>
            <person name="Priest M."/>
            <person name="Russ C."/>
            <person name="Smialowska A."/>
            <person name="Swoboda P."/>
            <person name="Sykes S.M."/>
            <person name="Vaughn M."/>
            <person name="Vengrova S."/>
            <person name="Yoder R."/>
            <person name="Zeng Q."/>
            <person name="Allshire R."/>
            <person name="Baulcombe D."/>
            <person name="Birren B.W."/>
            <person name="Brown W."/>
            <person name="Ekwall K."/>
            <person name="Kellis M."/>
            <person name="Leatherwood J."/>
            <person name="Levin H."/>
            <person name="Margalit H."/>
            <person name="Martienssen R."/>
            <person name="Nieduszynski C.A."/>
            <person name="Spatafora J.W."/>
            <person name="Friedman N."/>
            <person name="Dalgaard J.Z."/>
            <person name="Baumann P."/>
            <person name="Niki H."/>
            <person name="Regev A."/>
            <person name="Nusbaum C."/>
        </authorList>
    </citation>
    <scope>NUCLEOTIDE SEQUENCE [LARGE SCALE GENOMIC DNA]</scope>
    <source>
        <strain evidence="12">yFS275 / FY16936</strain>
    </source>
</reference>
<keyword evidence="5 8" id="KW-0804">Transcription</keyword>
<dbReference type="PANTHER" id="PTHR13114:SF7">
    <property type="entry name" value="MEDIATOR OF RNA POLYMERASE II TRANSCRIPTION SUBUNIT 17"/>
    <property type="match status" value="1"/>
</dbReference>
<dbReference type="GO" id="GO:0006357">
    <property type="term" value="P:regulation of transcription by RNA polymerase II"/>
    <property type="evidence" value="ECO:0000318"/>
    <property type="project" value="GO_Central"/>
</dbReference>
<dbReference type="GO" id="GO:0070847">
    <property type="term" value="C:core mediator complex"/>
    <property type="evidence" value="ECO:0000318"/>
    <property type="project" value="GO_Central"/>
</dbReference>
<feature type="region of interest" description="Disordered" evidence="9">
    <location>
        <begin position="53"/>
        <end position="87"/>
    </location>
</feature>
<dbReference type="STRING" id="402676.B6JWX9"/>
<comment type="subunit">
    <text evidence="8">Component of the Mediator complex.</text>
</comment>
<dbReference type="Gene3D" id="3.90.1150.120">
    <property type="match status" value="1"/>
</dbReference>
<dbReference type="Pfam" id="PF10156">
    <property type="entry name" value="Med17"/>
    <property type="match status" value="1"/>
</dbReference>
<dbReference type="JaponicusDB" id="SJAG_00904">
    <property type="gene designation" value="srb4"/>
</dbReference>
<evidence type="ECO:0000256" key="7">
    <source>
        <dbReference type="ARBA" id="ARBA00032014"/>
    </source>
</evidence>
<comment type="similarity">
    <text evidence="2 8">Belongs to the Mediator complex subunit 17 family.</text>
</comment>
<dbReference type="RefSeq" id="XP_002172173.1">
    <property type="nucleotide sequence ID" value="XM_002172137.2"/>
</dbReference>
<dbReference type="HOGENOM" id="CLU_499822_0_0_1"/>
<dbReference type="GeneID" id="7051996"/>
<dbReference type="EMBL" id="KE651166">
    <property type="protein sequence ID" value="EEB05880.1"/>
    <property type="molecule type" value="Genomic_DNA"/>
</dbReference>
<dbReference type="AlphaFoldDB" id="B6JWX9"/>
<dbReference type="OMA" id="EAQICEN"/>
<evidence type="ECO:0000313" key="10">
    <source>
        <dbReference type="EMBL" id="EEB05880.1"/>
    </source>
</evidence>
<dbReference type="OrthoDB" id="5319830at2759"/>
<comment type="subcellular location">
    <subcellularLocation>
        <location evidence="1 8">Nucleus</location>
    </subcellularLocation>
</comment>
<evidence type="ECO:0000256" key="3">
    <source>
        <dbReference type="ARBA" id="ARBA00019610"/>
    </source>
</evidence>
<accession>B6JWX9</accession>
<evidence type="ECO:0000256" key="9">
    <source>
        <dbReference type="SAM" id="MobiDB-lite"/>
    </source>
</evidence>
<evidence type="ECO:0000256" key="6">
    <source>
        <dbReference type="ARBA" id="ARBA00023242"/>
    </source>
</evidence>
<organism evidence="10 12">
    <name type="scientific">Schizosaccharomyces japonicus (strain yFS275 / FY16936)</name>
    <name type="common">Fission yeast</name>
    <dbReference type="NCBI Taxonomy" id="402676"/>
    <lineage>
        <taxon>Eukaryota</taxon>
        <taxon>Fungi</taxon>
        <taxon>Dikarya</taxon>
        <taxon>Ascomycota</taxon>
        <taxon>Taphrinomycotina</taxon>
        <taxon>Schizosaccharomycetes</taxon>
        <taxon>Schizosaccharomycetales</taxon>
        <taxon>Schizosaccharomycetaceae</taxon>
        <taxon>Schizosaccharomyces</taxon>
    </lineage>
</organism>
<keyword evidence="6 8" id="KW-0539">Nucleus</keyword>
<name>B6JWX9_SCHJY</name>
<dbReference type="GO" id="GO:0003712">
    <property type="term" value="F:transcription coregulator activity"/>
    <property type="evidence" value="ECO:0000318"/>
    <property type="project" value="GO_Central"/>
</dbReference>
<evidence type="ECO:0000256" key="1">
    <source>
        <dbReference type="ARBA" id="ARBA00004123"/>
    </source>
</evidence>
<dbReference type="GO" id="GO:0003713">
    <property type="term" value="F:transcription coactivator activity"/>
    <property type="evidence" value="ECO:0007669"/>
    <property type="project" value="EnsemblFungi"/>
</dbReference>
<dbReference type="eggNOG" id="ENOG502QS9H">
    <property type="taxonomic scope" value="Eukaryota"/>
</dbReference>
<comment type="function">
    <text evidence="8">Component of the Mediator complex, a coactivator involved in the regulated transcription of nearly all RNA polymerase II-dependent genes. Mediator functions as a bridge to convey information from gene-specific regulatory proteins to the basal RNA polymerase II transcription machinery. Mediator is recruited to promoters by direct interactions with regulatory proteins and serves as a scaffold for the assembly of a functional preinitiation complex with RNA polymerase II and the general transcription factors.</text>
</comment>
<keyword evidence="8" id="KW-0010">Activator</keyword>
<dbReference type="Proteomes" id="UP000001744">
    <property type="component" value="Unassembled WGS sequence"/>
</dbReference>
<dbReference type="GO" id="GO:0006367">
    <property type="term" value="P:transcription initiation at RNA polymerase II promoter"/>
    <property type="evidence" value="ECO:0007669"/>
    <property type="project" value="EnsemblFungi"/>
</dbReference>
<protein>
    <recommendedName>
        <fullName evidence="3 8">Mediator of RNA polymerase II transcription subunit 17</fullName>
    </recommendedName>
    <alternativeName>
        <fullName evidence="7 8">Mediator complex subunit 17</fullName>
    </alternativeName>
</protein>
<evidence type="ECO:0000313" key="11">
    <source>
        <dbReference type="JaponicusDB" id="SJAG_00904"/>
    </source>
</evidence>
<dbReference type="Gene3D" id="6.10.250.2630">
    <property type="match status" value="1"/>
</dbReference>
<dbReference type="VEuPathDB" id="FungiDB:SJAG_00904"/>
<evidence type="ECO:0000256" key="8">
    <source>
        <dbReference type="RuleBase" id="RU364140"/>
    </source>
</evidence>
<evidence type="ECO:0000256" key="5">
    <source>
        <dbReference type="ARBA" id="ARBA00023163"/>
    </source>
</evidence>
<dbReference type="InterPro" id="IPR019313">
    <property type="entry name" value="Mediator_Med17"/>
</dbReference>
<proteinExistence type="inferred from homology"/>
<sequence length="519" mass="59295">MAETSEKNDDFLLPIDPEALQDSLLAVDSENSLATVIPKIVKKYGLFRSLTESDLREKSEQEEQSQEVQEKAKPTPAKQPTAEEQGLDNLSAHKKELIDQIAMAQNECSLALDMVSLLLSKYRTNSVDTISPFLENAVSLGSLTMNRCEAPKAKSSDALVGKLWKDKALKNARTSFTAAAQRLRNVVEGEQEKWNLFARFHEKGWPILRGKDGALCVQYSALGGQSVGVGTFDLSSKKGKPTFVHGLQYEHASLKVDIHRRDEIVASNRWSWPDEHKTEEDDVEKQLHQARRTLFEMDVWNALLLEAQYCGNQGVIYTGNSIEVTYDGTYKTSISLSPVDSGADEHHKNDLSSDSMNVDDKDVQLRELCLVFNTLIHVLFVQYCRETQKFSLKHLRQNPIPASILRPLIFLFSTNRLAHSFQTWLQEHNIPFTYEAEYPWTKAKSLEELERALMNPKVRILWKLKCKEYYEPACIEQTPVMQGTEKFIWKWQDACASLKFQDMSNLCQYIEYYLAEKNH</sequence>
<evidence type="ECO:0000313" key="12">
    <source>
        <dbReference type="Proteomes" id="UP000001744"/>
    </source>
</evidence>
<dbReference type="GO" id="GO:0016592">
    <property type="term" value="C:mediator complex"/>
    <property type="evidence" value="ECO:0000318"/>
    <property type="project" value="GO_Central"/>
</dbReference>
<keyword evidence="4 8" id="KW-0805">Transcription regulation</keyword>